<evidence type="ECO:0000259" key="3">
    <source>
        <dbReference type="Pfam" id="PF01370"/>
    </source>
</evidence>
<protein>
    <recommendedName>
        <fullName evidence="3">NAD-dependent epimerase/dehydratase domain-containing protein</fullName>
    </recommendedName>
</protein>
<proteinExistence type="inferred from homology"/>
<dbReference type="PANTHER" id="PTHR10366">
    <property type="entry name" value="NAD DEPENDENT EPIMERASE/DEHYDRATASE"/>
    <property type="match status" value="1"/>
</dbReference>
<feature type="non-terminal residue" evidence="4">
    <location>
        <position position="232"/>
    </location>
</feature>
<organism evidence="4 5">
    <name type="scientific">Lasiosphaeria hispida</name>
    <dbReference type="NCBI Taxonomy" id="260671"/>
    <lineage>
        <taxon>Eukaryota</taxon>
        <taxon>Fungi</taxon>
        <taxon>Dikarya</taxon>
        <taxon>Ascomycota</taxon>
        <taxon>Pezizomycotina</taxon>
        <taxon>Sordariomycetes</taxon>
        <taxon>Sordariomycetidae</taxon>
        <taxon>Sordariales</taxon>
        <taxon>Lasiosphaeriaceae</taxon>
        <taxon>Lasiosphaeria</taxon>
    </lineage>
</organism>
<accession>A0AAJ0HTH8</accession>
<dbReference type="AlphaFoldDB" id="A0AAJ0HTH8"/>
<dbReference type="EMBL" id="JAUIQD010000001">
    <property type="protein sequence ID" value="KAK3362391.1"/>
    <property type="molecule type" value="Genomic_DNA"/>
</dbReference>
<name>A0AAJ0HTH8_9PEZI</name>
<reference evidence="4" key="2">
    <citation type="submission" date="2023-06" db="EMBL/GenBank/DDBJ databases">
        <authorList>
            <consortium name="Lawrence Berkeley National Laboratory"/>
            <person name="Haridas S."/>
            <person name="Hensen N."/>
            <person name="Bonometti L."/>
            <person name="Westerberg I."/>
            <person name="Brannstrom I.O."/>
            <person name="Guillou S."/>
            <person name="Cros-Aarteil S."/>
            <person name="Calhoun S."/>
            <person name="Kuo A."/>
            <person name="Mondo S."/>
            <person name="Pangilinan J."/>
            <person name="Riley R."/>
            <person name="Labutti K."/>
            <person name="Andreopoulos B."/>
            <person name="Lipzen A."/>
            <person name="Chen C."/>
            <person name="Yanf M."/>
            <person name="Daum C."/>
            <person name="Ng V."/>
            <person name="Clum A."/>
            <person name="Steindorff A."/>
            <person name="Ohm R."/>
            <person name="Martin F."/>
            <person name="Silar P."/>
            <person name="Natvig D."/>
            <person name="Lalanne C."/>
            <person name="Gautier V."/>
            <person name="Ament-Velasquez S.L."/>
            <person name="Kruys A."/>
            <person name="Hutchinson M.I."/>
            <person name="Powell A.J."/>
            <person name="Barry K."/>
            <person name="Miller A.N."/>
            <person name="Grigoriev I.V."/>
            <person name="Debuchy R."/>
            <person name="Gladieux P."/>
            <person name="Thoren M.H."/>
            <person name="Johannesson H."/>
        </authorList>
    </citation>
    <scope>NUCLEOTIDE SEQUENCE</scope>
    <source>
        <strain evidence="4">CBS 955.72</strain>
    </source>
</reference>
<keyword evidence="5" id="KW-1185">Reference proteome</keyword>
<reference evidence="4" key="1">
    <citation type="journal article" date="2023" name="Mol. Phylogenet. Evol.">
        <title>Genome-scale phylogeny and comparative genomics of the fungal order Sordariales.</title>
        <authorList>
            <person name="Hensen N."/>
            <person name="Bonometti L."/>
            <person name="Westerberg I."/>
            <person name="Brannstrom I.O."/>
            <person name="Guillou S."/>
            <person name="Cros-Aarteil S."/>
            <person name="Calhoun S."/>
            <person name="Haridas S."/>
            <person name="Kuo A."/>
            <person name="Mondo S."/>
            <person name="Pangilinan J."/>
            <person name="Riley R."/>
            <person name="LaButti K."/>
            <person name="Andreopoulos B."/>
            <person name="Lipzen A."/>
            <person name="Chen C."/>
            <person name="Yan M."/>
            <person name="Daum C."/>
            <person name="Ng V."/>
            <person name="Clum A."/>
            <person name="Steindorff A."/>
            <person name="Ohm R.A."/>
            <person name="Martin F."/>
            <person name="Silar P."/>
            <person name="Natvig D.O."/>
            <person name="Lalanne C."/>
            <person name="Gautier V."/>
            <person name="Ament-Velasquez S.L."/>
            <person name="Kruys A."/>
            <person name="Hutchinson M.I."/>
            <person name="Powell A.J."/>
            <person name="Barry K."/>
            <person name="Miller A.N."/>
            <person name="Grigoriev I.V."/>
            <person name="Debuchy R."/>
            <person name="Gladieux P."/>
            <person name="Hiltunen Thoren M."/>
            <person name="Johannesson H."/>
        </authorList>
    </citation>
    <scope>NUCLEOTIDE SEQUENCE</scope>
    <source>
        <strain evidence="4">CBS 955.72</strain>
    </source>
</reference>
<sequence>PIRFSSPPTIPLGSLILVTGVNGLIASHVADQLLFAGYRVRGSVRNAARASWLNPLFDSRHGPGRFDLVEVPDLAAPGAWAVALKDNVAGVASVAGSVNLHLADRDVDVEVQQELRAFFNLLDAAKAHPSVKSVAFNSSFWAAVTPEAGVHETVTEDTWNEKALRTTADQTLSAQEKGIAPFMAVKVKVERAVWDWVAREKPGFTLNAMLVDTVIGPILDPKNQAGSTVGML</sequence>
<comment type="similarity">
    <text evidence="2">Belongs to the NAD(P)-dependent epimerase/dehydratase family. Dihydroflavonol-4-reductase subfamily.</text>
</comment>
<dbReference type="SUPFAM" id="SSF51735">
    <property type="entry name" value="NAD(P)-binding Rossmann-fold domains"/>
    <property type="match status" value="1"/>
</dbReference>
<dbReference type="GO" id="GO:0016616">
    <property type="term" value="F:oxidoreductase activity, acting on the CH-OH group of donors, NAD or NADP as acceptor"/>
    <property type="evidence" value="ECO:0007669"/>
    <property type="project" value="TreeGrafter"/>
</dbReference>
<dbReference type="InterPro" id="IPR050425">
    <property type="entry name" value="NAD(P)_dehydrat-like"/>
</dbReference>
<dbReference type="InterPro" id="IPR001509">
    <property type="entry name" value="Epimerase_deHydtase"/>
</dbReference>
<evidence type="ECO:0000313" key="5">
    <source>
        <dbReference type="Proteomes" id="UP001275084"/>
    </source>
</evidence>
<dbReference type="Gene3D" id="3.40.50.720">
    <property type="entry name" value="NAD(P)-binding Rossmann-like Domain"/>
    <property type="match status" value="1"/>
</dbReference>
<gene>
    <name evidence="4" type="ORF">B0T25DRAFT_415948</name>
</gene>
<feature type="domain" description="NAD-dependent epimerase/dehydratase" evidence="3">
    <location>
        <begin position="16"/>
        <end position="196"/>
    </location>
</feature>
<dbReference type="PANTHER" id="PTHR10366:SF562">
    <property type="entry name" value="ALDEHYDE REDUCTASE II (AFU_ORTHOLOGUE AFUA_1G11360)"/>
    <property type="match status" value="1"/>
</dbReference>
<keyword evidence="1" id="KW-0560">Oxidoreductase</keyword>
<feature type="non-terminal residue" evidence="4">
    <location>
        <position position="1"/>
    </location>
</feature>
<evidence type="ECO:0000313" key="4">
    <source>
        <dbReference type="EMBL" id="KAK3362391.1"/>
    </source>
</evidence>
<dbReference type="Proteomes" id="UP001275084">
    <property type="component" value="Unassembled WGS sequence"/>
</dbReference>
<comment type="caution">
    <text evidence="4">The sequence shown here is derived from an EMBL/GenBank/DDBJ whole genome shotgun (WGS) entry which is preliminary data.</text>
</comment>
<dbReference type="InterPro" id="IPR036291">
    <property type="entry name" value="NAD(P)-bd_dom_sf"/>
</dbReference>
<evidence type="ECO:0000256" key="1">
    <source>
        <dbReference type="ARBA" id="ARBA00023002"/>
    </source>
</evidence>
<dbReference type="Pfam" id="PF01370">
    <property type="entry name" value="Epimerase"/>
    <property type="match status" value="1"/>
</dbReference>
<evidence type="ECO:0000256" key="2">
    <source>
        <dbReference type="ARBA" id="ARBA00023445"/>
    </source>
</evidence>